<gene>
    <name evidence="6" type="ORF">A7K95_09760</name>
    <name evidence="5" type="ORF">GA842_03550</name>
</gene>
<evidence type="ECO:0000256" key="2">
    <source>
        <dbReference type="ARBA" id="ARBA00022695"/>
    </source>
</evidence>
<dbReference type="Pfam" id="PF20866">
    <property type="entry name" value="MdcG_N"/>
    <property type="match status" value="1"/>
</dbReference>
<keyword evidence="2" id="KW-0548">Nucleotidyltransferase</keyword>
<dbReference type="InterPro" id="IPR017557">
    <property type="entry name" value="Holo-ACP_synthase"/>
</dbReference>
<evidence type="ECO:0000256" key="1">
    <source>
        <dbReference type="ARBA" id="ARBA00022679"/>
    </source>
</evidence>
<accession>A0AAP5TDD8</accession>
<comment type="caution">
    <text evidence="5">The sequence shown here is derived from an EMBL/GenBank/DDBJ whole genome shotgun (WGS) entry which is preliminary data.</text>
</comment>
<protein>
    <submittedName>
        <fullName evidence="5">Malonate decarboxylase holo-ACP synthase</fullName>
    </submittedName>
    <submittedName>
        <fullName evidence="6">Malonate decarboxylase holo-[acyl-carrier-protein] synthase</fullName>
    </submittedName>
</protein>
<reference evidence="6 7" key="1">
    <citation type="submission" date="2016-05" db="EMBL/GenBank/DDBJ databases">
        <title>Draft genome sequence of Pediococcus parvulus 2.6, a probiotic beta-glucan producer strain.</title>
        <authorList>
            <person name="Mohedano M.L."/>
            <person name="Perez-Ramos A."/>
            <person name="Duenas M.T."/>
            <person name="Lamontanara A."/>
            <person name="Orru L."/>
            <person name="Spano G."/>
            <person name="Capozzi V."/>
            <person name="Lopez P."/>
        </authorList>
    </citation>
    <scope>NUCLEOTIDE SEQUENCE [LARGE SCALE GENOMIC DNA]</scope>
    <source>
        <strain evidence="6 7">2.6</strain>
    </source>
</reference>
<proteinExistence type="predicted"/>
<evidence type="ECO:0000313" key="5">
    <source>
        <dbReference type="EMBL" id="MDV7693969.1"/>
    </source>
</evidence>
<evidence type="ECO:0000259" key="4">
    <source>
        <dbReference type="Pfam" id="PF20866"/>
    </source>
</evidence>
<evidence type="ECO:0000259" key="3">
    <source>
        <dbReference type="Pfam" id="PF10620"/>
    </source>
</evidence>
<keyword evidence="1" id="KW-0808">Transferase</keyword>
<dbReference type="Proteomes" id="UP000077280">
    <property type="component" value="Unassembled WGS sequence"/>
</dbReference>
<dbReference type="AlphaFoldDB" id="A0AAP5TDD8"/>
<evidence type="ECO:0000313" key="6">
    <source>
        <dbReference type="EMBL" id="OAD63418.1"/>
    </source>
</evidence>
<organism evidence="5 8">
    <name type="scientific">Pediococcus parvulus</name>
    <dbReference type="NCBI Taxonomy" id="54062"/>
    <lineage>
        <taxon>Bacteria</taxon>
        <taxon>Bacillati</taxon>
        <taxon>Bacillota</taxon>
        <taxon>Bacilli</taxon>
        <taxon>Lactobacillales</taxon>
        <taxon>Lactobacillaceae</taxon>
        <taxon>Pediococcus</taxon>
    </lineage>
</organism>
<feature type="domain" description="Phosphoribosyl-dephospho-CoA transferase MdcG C-terminal" evidence="3">
    <location>
        <begin position="93"/>
        <end position="204"/>
    </location>
</feature>
<name>A0AAP5TDD8_9LACO</name>
<dbReference type="GO" id="GO:0016779">
    <property type="term" value="F:nucleotidyltransferase activity"/>
    <property type="evidence" value="ECO:0007669"/>
    <property type="project" value="UniProtKB-KW"/>
</dbReference>
<dbReference type="NCBIfam" id="NF002332">
    <property type="entry name" value="PRK01293.1"/>
    <property type="match status" value="1"/>
</dbReference>
<dbReference type="RefSeq" id="WP_068807867.1">
    <property type="nucleotide sequence ID" value="NZ_CP158977.1"/>
</dbReference>
<dbReference type="InterPro" id="IPR048903">
    <property type="entry name" value="MdcG_N"/>
</dbReference>
<evidence type="ECO:0000313" key="8">
    <source>
        <dbReference type="Proteomes" id="UP001275867"/>
    </source>
</evidence>
<dbReference type="InterPro" id="IPR049180">
    <property type="entry name" value="MdcG_C"/>
</dbReference>
<dbReference type="Proteomes" id="UP001275867">
    <property type="component" value="Unassembled WGS sequence"/>
</dbReference>
<dbReference type="EMBL" id="WERX01000008">
    <property type="protein sequence ID" value="MDV7693969.1"/>
    <property type="molecule type" value="Genomic_DNA"/>
</dbReference>
<sequence>MKFLPHDLIELDEAQSLQDFNSLPQWAKESLIAAPFVVVRRGQQMNDMIPVGIRGRLKKQRASALVSAQSVKSKTTPFELAKTQKWADLDRDRQKLPVFQALRSVAPIMHKYEWGIGGSCGYELVTGIVMANETSDLDIIVRNFPKIETAQAKTLLFELNQFNVHIDLQVTEGQNGFSLEEYANDRSETTLIKAANGPKLATDPWLAIKAK</sequence>
<keyword evidence="7" id="KW-1185">Reference proteome</keyword>
<dbReference type="NCBIfam" id="TIGR03135">
    <property type="entry name" value="malonate_mdcG"/>
    <property type="match status" value="1"/>
</dbReference>
<evidence type="ECO:0000313" key="7">
    <source>
        <dbReference type="Proteomes" id="UP000077280"/>
    </source>
</evidence>
<dbReference type="EMBL" id="LXND01000076">
    <property type="protein sequence ID" value="OAD63418.1"/>
    <property type="molecule type" value="Genomic_DNA"/>
</dbReference>
<dbReference type="Pfam" id="PF10620">
    <property type="entry name" value="MdcG"/>
    <property type="match status" value="1"/>
</dbReference>
<reference evidence="5" key="2">
    <citation type="submission" date="2019-10" db="EMBL/GenBank/DDBJ databases">
        <title>Malate fermentation in French cider.</title>
        <authorList>
            <person name="Cousin F.J."/>
            <person name="Medina Fernandez S."/>
            <person name="Misery B."/>
            <person name="Laplace J.-M."/>
            <person name="Cretenet M."/>
        </authorList>
    </citation>
    <scope>NUCLEOTIDE SEQUENCE</scope>
    <source>
        <strain evidence="5">UCMA15901</strain>
    </source>
</reference>
<feature type="domain" description="Phosphoribosyl-dephospho-CoA transferase MdcG N-terminal" evidence="4">
    <location>
        <begin position="5"/>
        <end position="77"/>
    </location>
</feature>